<feature type="domain" description="ABC transmembrane type-1" evidence="8">
    <location>
        <begin position="97"/>
        <end position="299"/>
    </location>
</feature>
<sequence>MKSYGKFLLRRIFFMVLTLFLIATITFFLMKLLPGTPYTNEDKLSPEQIYIMNERYGLNDPVFVQYIRYILGMLKGDFGVSFQFNNTPVSELLGARIWPSIQLGAQALLVGTVIGTIFGVISAMYRNTWIDSGLTFLSILGQSIPNFVFAVLLQLIFAVKLGWFPIALWDSGLWSSVLPTIALSISPLANSARFVRTEMVDVLNSDYIELARAKGLSQTKVAFKHGVRNALIPLVTILGPLSVALMTGSMVVENIFAIPGIGEQFVKSITTNDYPTIMGVTMFYSTALVVILLIVDILYGIIDPRIRVSTEGGR</sequence>
<reference evidence="11 12" key="1">
    <citation type="submission" date="2018-04" db="EMBL/GenBank/DDBJ databases">
        <title>Aerococcus urinae genomes.</title>
        <authorList>
            <person name="Hilt E."/>
            <person name="Gilbert N.M."/>
            <person name="Thomas-White K."/>
            <person name="Putonti C."/>
            <person name="Lewis A.L."/>
            <person name="Visck K.L."/>
            <person name="Wolfe A.J."/>
        </authorList>
    </citation>
    <scope>NUCLEOTIDE SEQUENCE [LARGE SCALE GENOMIC DNA]</scope>
    <source>
        <strain evidence="11 12">UMB7480</strain>
    </source>
</reference>
<evidence type="ECO:0000256" key="3">
    <source>
        <dbReference type="ARBA" id="ARBA00022475"/>
    </source>
</evidence>
<dbReference type="Proteomes" id="UP001069145">
    <property type="component" value="Unassembled WGS sequence"/>
</dbReference>
<evidence type="ECO:0000256" key="2">
    <source>
        <dbReference type="ARBA" id="ARBA00022448"/>
    </source>
</evidence>
<dbReference type="Proteomes" id="UP000251923">
    <property type="component" value="Unassembled WGS sequence"/>
</dbReference>
<dbReference type="KEGG" id="aun:AWM73_01835"/>
<evidence type="ECO:0000256" key="6">
    <source>
        <dbReference type="ARBA" id="ARBA00023136"/>
    </source>
</evidence>
<evidence type="ECO:0000313" key="11">
    <source>
        <dbReference type="EMBL" id="RAV80848.1"/>
    </source>
</evidence>
<dbReference type="NCBIfam" id="NF045471">
    <property type="entry name" value="Opp3B"/>
    <property type="match status" value="1"/>
</dbReference>
<feature type="transmembrane region" description="Helical" evidence="7">
    <location>
        <begin position="172"/>
        <end position="189"/>
    </location>
</feature>
<feature type="transmembrane region" description="Helical" evidence="7">
    <location>
        <begin position="277"/>
        <end position="299"/>
    </location>
</feature>
<dbReference type="PANTHER" id="PTHR43163">
    <property type="entry name" value="DIPEPTIDE TRANSPORT SYSTEM PERMEASE PROTEIN DPPB-RELATED"/>
    <property type="match status" value="1"/>
</dbReference>
<keyword evidence="3" id="KW-1003">Cell membrane</keyword>
<dbReference type="Proteomes" id="UP000594771">
    <property type="component" value="Chromosome"/>
</dbReference>
<comment type="similarity">
    <text evidence="7">Belongs to the binding-protein-dependent transport system permease family.</text>
</comment>
<evidence type="ECO:0000259" key="8">
    <source>
        <dbReference type="PROSITE" id="PS50928"/>
    </source>
</evidence>
<evidence type="ECO:0000313" key="14">
    <source>
        <dbReference type="Proteomes" id="UP001069145"/>
    </source>
</evidence>
<organism evidence="11 12">
    <name type="scientific">Aerococcus urinae</name>
    <dbReference type="NCBI Taxonomy" id="1376"/>
    <lineage>
        <taxon>Bacteria</taxon>
        <taxon>Bacillati</taxon>
        <taxon>Bacillota</taxon>
        <taxon>Bacilli</taxon>
        <taxon>Lactobacillales</taxon>
        <taxon>Aerococcaceae</taxon>
        <taxon>Aerococcus</taxon>
    </lineage>
</organism>
<dbReference type="InterPro" id="IPR045621">
    <property type="entry name" value="BPD_transp_1_N"/>
</dbReference>
<evidence type="ECO:0000256" key="5">
    <source>
        <dbReference type="ARBA" id="ARBA00022989"/>
    </source>
</evidence>
<keyword evidence="4 7" id="KW-0812">Transmembrane</keyword>
<dbReference type="SUPFAM" id="SSF161098">
    <property type="entry name" value="MetI-like"/>
    <property type="match status" value="1"/>
</dbReference>
<dbReference type="EMBL" id="QMHM01000003">
    <property type="protein sequence ID" value="RAV80848.1"/>
    <property type="molecule type" value="Genomic_DNA"/>
</dbReference>
<dbReference type="OrthoDB" id="9773683at2"/>
<evidence type="ECO:0000256" key="4">
    <source>
        <dbReference type="ARBA" id="ARBA00022692"/>
    </source>
</evidence>
<dbReference type="Pfam" id="PF19300">
    <property type="entry name" value="BPD_transp_1_N"/>
    <property type="match status" value="1"/>
</dbReference>
<dbReference type="CDD" id="cd06261">
    <property type="entry name" value="TM_PBP2"/>
    <property type="match status" value="1"/>
</dbReference>
<name>A0A120I9L8_9LACT</name>
<dbReference type="AlphaFoldDB" id="A0A120I9L8"/>
<evidence type="ECO:0000313" key="12">
    <source>
        <dbReference type="Proteomes" id="UP000251923"/>
    </source>
</evidence>
<dbReference type="EMBL" id="JAOTML010000007">
    <property type="protein sequence ID" value="MCY3053689.1"/>
    <property type="molecule type" value="Genomic_DNA"/>
</dbReference>
<dbReference type="OMA" id="VTDYLWH"/>
<evidence type="ECO:0000256" key="7">
    <source>
        <dbReference type="RuleBase" id="RU363032"/>
    </source>
</evidence>
<keyword evidence="6 7" id="KW-0472">Membrane</keyword>
<feature type="transmembrane region" description="Helical" evidence="7">
    <location>
        <begin position="230"/>
        <end position="257"/>
    </location>
</feature>
<dbReference type="PANTHER" id="PTHR43163:SF6">
    <property type="entry name" value="DIPEPTIDE TRANSPORT SYSTEM PERMEASE PROTEIN DPPB-RELATED"/>
    <property type="match status" value="1"/>
</dbReference>
<keyword evidence="5 7" id="KW-1133">Transmembrane helix</keyword>
<evidence type="ECO:0000313" key="9">
    <source>
        <dbReference type="EMBL" id="MCY3053689.1"/>
    </source>
</evidence>
<gene>
    <name evidence="11" type="ORF">DBT54_02340</name>
    <name evidence="10" type="ORF">I6G68_08215</name>
    <name evidence="9" type="ORF">ODY43_06775</name>
</gene>
<keyword evidence="2 7" id="KW-0813">Transport</keyword>
<accession>A0A120I9L8</accession>
<dbReference type="GeneID" id="89333692"/>
<feature type="transmembrane region" description="Helical" evidence="7">
    <location>
        <begin position="146"/>
        <end position="166"/>
    </location>
</feature>
<feature type="transmembrane region" description="Helical" evidence="7">
    <location>
        <begin position="103"/>
        <end position="125"/>
    </location>
</feature>
<dbReference type="Pfam" id="PF00528">
    <property type="entry name" value="BPD_transp_1"/>
    <property type="match status" value="1"/>
</dbReference>
<evidence type="ECO:0000313" key="10">
    <source>
        <dbReference type="EMBL" id="QPS01340.1"/>
    </source>
</evidence>
<evidence type="ECO:0000313" key="13">
    <source>
        <dbReference type="Proteomes" id="UP000594771"/>
    </source>
</evidence>
<evidence type="ECO:0000256" key="1">
    <source>
        <dbReference type="ARBA" id="ARBA00004651"/>
    </source>
</evidence>
<feature type="transmembrane region" description="Helical" evidence="7">
    <location>
        <begin position="12"/>
        <end position="33"/>
    </location>
</feature>
<dbReference type="PROSITE" id="PS50928">
    <property type="entry name" value="ABC_TM1"/>
    <property type="match status" value="1"/>
</dbReference>
<proteinExistence type="inferred from homology"/>
<dbReference type="RefSeq" id="WP_013669345.1">
    <property type="nucleotide sequence ID" value="NZ_CAJHLF010000001.1"/>
</dbReference>
<dbReference type="EMBL" id="CP065662">
    <property type="protein sequence ID" value="QPS01340.1"/>
    <property type="molecule type" value="Genomic_DNA"/>
</dbReference>
<keyword evidence="14" id="KW-1185">Reference proteome</keyword>
<reference evidence="9" key="3">
    <citation type="submission" date="2022-09" db="EMBL/GenBank/DDBJ databases">
        <title>Aerococcus urinae taxonomy study.</title>
        <authorList>
            <person name="Christensen J."/>
            <person name="Senneby E."/>
        </authorList>
    </citation>
    <scope>NUCLEOTIDE SEQUENCE</scope>
    <source>
        <strain evidence="9">NLD-066-U95</strain>
    </source>
</reference>
<comment type="subcellular location">
    <subcellularLocation>
        <location evidence="1 7">Cell membrane</location>
        <topology evidence="1 7">Multi-pass membrane protein</topology>
    </subcellularLocation>
</comment>
<dbReference type="GO" id="GO:0055085">
    <property type="term" value="P:transmembrane transport"/>
    <property type="evidence" value="ECO:0007669"/>
    <property type="project" value="InterPro"/>
</dbReference>
<dbReference type="GO" id="GO:0005886">
    <property type="term" value="C:plasma membrane"/>
    <property type="evidence" value="ECO:0007669"/>
    <property type="project" value="UniProtKB-SubCell"/>
</dbReference>
<reference evidence="10 13" key="2">
    <citation type="submission" date="2020-12" db="EMBL/GenBank/DDBJ databases">
        <title>FDA dAtabase for Regulatory Grade micrObial Sequences (FDA-ARGOS): Supporting development and validation of Infectious Disease Dx tests.</title>
        <authorList>
            <person name="Sproer C."/>
            <person name="Gronow S."/>
            <person name="Severitt S."/>
            <person name="Schroder I."/>
            <person name="Tallon L."/>
            <person name="Sadzewicz L."/>
            <person name="Zhao X."/>
            <person name="Boylan J."/>
            <person name="Ott S."/>
            <person name="Bowen H."/>
            <person name="Vavikolanu K."/>
            <person name="Mehta A."/>
            <person name="Aluvathingal J."/>
            <person name="Nadendla S."/>
            <person name="Lowell S."/>
            <person name="Myers T."/>
            <person name="Yan Y."/>
            <person name="Sichtig H."/>
        </authorList>
    </citation>
    <scope>NUCLEOTIDE SEQUENCE [LARGE SCALE GENOMIC DNA]</scope>
    <source>
        <strain evidence="10 13">FDAARGOS_911</strain>
    </source>
</reference>
<dbReference type="Gene3D" id="1.10.3720.10">
    <property type="entry name" value="MetI-like"/>
    <property type="match status" value="1"/>
</dbReference>
<dbReference type="InterPro" id="IPR000515">
    <property type="entry name" value="MetI-like"/>
</dbReference>
<protein>
    <submittedName>
        <fullName evidence="11">ABC transporter permease</fullName>
    </submittedName>
</protein>
<dbReference type="InterPro" id="IPR035906">
    <property type="entry name" value="MetI-like_sf"/>
</dbReference>